<organism evidence="2 3">
    <name type="scientific">Musa troglodytarum</name>
    <name type="common">fe'i banana</name>
    <dbReference type="NCBI Taxonomy" id="320322"/>
    <lineage>
        <taxon>Eukaryota</taxon>
        <taxon>Viridiplantae</taxon>
        <taxon>Streptophyta</taxon>
        <taxon>Embryophyta</taxon>
        <taxon>Tracheophyta</taxon>
        <taxon>Spermatophyta</taxon>
        <taxon>Magnoliopsida</taxon>
        <taxon>Liliopsida</taxon>
        <taxon>Zingiberales</taxon>
        <taxon>Musaceae</taxon>
        <taxon>Musa</taxon>
    </lineage>
</organism>
<keyword evidence="1" id="KW-0472">Membrane</keyword>
<reference evidence="2" key="1">
    <citation type="submission" date="2022-05" db="EMBL/GenBank/DDBJ databases">
        <title>The Musa troglodytarum L. genome provides insights into the mechanism of non-climacteric behaviour and enrichment of carotenoids.</title>
        <authorList>
            <person name="Wang J."/>
        </authorList>
    </citation>
    <scope>NUCLEOTIDE SEQUENCE</scope>
    <source>
        <tissue evidence="2">Leaf</tissue>
    </source>
</reference>
<proteinExistence type="predicted"/>
<evidence type="ECO:0000313" key="2">
    <source>
        <dbReference type="EMBL" id="URE09625.1"/>
    </source>
</evidence>
<evidence type="ECO:0000313" key="3">
    <source>
        <dbReference type="Proteomes" id="UP001055439"/>
    </source>
</evidence>
<gene>
    <name evidence="2" type="ORF">MUK42_28568</name>
</gene>
<feature type="transmembrane region" description="Helical" evidence="1">
    <location>
        <begin position="20"/>
        <end position="37"/>
    </location>
</feature>
<protein>
    <submittedName>
        <fullName evidence="2">Uncharacterized protein</fullName>
    </submittedName>
</protein>
<dbReference type="AlphaFoldDB" id="A0A9E7G7P7"/>
<keyword evidence="1" id="KW-1133">Transmembrane helix</keyword>
<accession>A0A9E7G7P7</accession>
<evidence type="ECO:0000256" key="1">
    <source>
        <dbReference type="SAM" id="Phobius"/>
    </source>
</evidence>
<keyword evidence="3" id="KW-1185">Reference proteome</keyword>
<keyword evidence="1" id="KW-0812">Transmembrane</keyword>
<dbReference type="EMBL" id="CP097508">
    <property type="protein sequence ID" value="URE09625.1"/>
    <property type="molecule type" value="Genomic_DNA"/>
</dbReference>
<sequence length="78" mass="9287">MKSASGMKHGKVSRNRDFSLSKFSLSAVFIFINWLQLPVSYIEWLTLQEIHRHPQPKPRFQNRSAEPRRLRHHICPTF</sequence>
<name>A0A9E7G7P7_9LILI</name>
<dbReference type="Proteomes" id="UP001055439">
    <property type="component" value="Chromosome 6"/>
</dbReference>